<proteinExistence type="predicted"/>
<feature type="compositionally biased region" description="Acidic residues" evidence="1">
    <location>
        <begin position="186"/>
        <end position="196"/>
    </location>
</feature>
<comment type="caution">
    <text evidence="2">The sequence shown here is derived from an EMBL/GenBank/DDBJ whole genome shotgun (WGS) entry which is preliminary data.</text>
</comment>
<dbReference type="Proteomes" id="UP000619041">
    <property type="component" value="Unassembled WGS sequence"/>
</dbReference>
<sequence>MSPVDKWWAYHFGREITPGERLRVLRFARTLGAKNPLFMLVASVIYSTTETLKADEQALLRIGPSVGELLNNISRVVSSASHSAAMAAQSAMAATEEVARAEATLVAAYTLMQERSDRQASIWWQLRRRGLELTATFALAFLGSYLAIKVASPTASPLANTQQSGEAFEVNSTGRWNNVPTAIETSEPDTSPDLDR</sequence>
<dbReference type="EMBL" id="BMKL01000001">
    <property type="protein sequence ID" value="GGD91459.1"/>
    <property type="molecule type" value="Genomic_DNA"/>
</dbReference>
<feature type="compositionally biased region" description="Polar residues" evidence="1">
    <location>
        <begin position="169"/>
        <end position="184"/>
    </location>
</feature>
<protein>
    <submittedName>
        <fullName evidence="2">Uncharacterized protein</fullName>
    </submittedName>
</protein>
<accession>A0ABQ1S2W2</accession>
<reference evidence="3" key="1">
    <citation type="journal article" date="2019" name="Int. J. Syst. Evol. Microbiol.">
        <title>The Global Catalogue of Microorganisms (GCM) 10K type strain sequencing project: providing services to taxonomists for standard genome sequencing and annotation.</title>
        <authorList>
            <consortium name="The Broad Institute Genomics Platform"/>
            <consortium name="The Broad Institute Genome Sequencing Center for Infectious Disease"/>
            <person name="Wu L."/>
            <person name="Ma J."/>
        </authorList>
    </citation>
    <scope>NUCLEOTIDE SEQUENCE [LARGE SCALE GENOMIC DNA]</scope>
    <source>
        <strain evidence="3">CGMCC 1.15959</strain>
    </source>
</reference>
<feature type="region of interest" description="Disordered" evidence="1">
    <location>
        <begin position="169"/>
        <end position="196"/>
    </location>
</feature>
<organism evidence="2 3">
    <name type="scientific">Tsuneonella deserti</name>
    <dbReference type="NCBI Taxonomy" id="2035528"/>
    <lineage>
        <taxon>Bacteria</taxon>
        <taxon>Pseudomonadati</taxon>
        <taxon>Pseudomonadota</taxon>
        <taxon>Alphaproteobacteria</taxon>
        <taxon>Sphingomonadales</taxon>
        <taxon>Erythrobacteraceae</taxon>
        <taxon>Tsuneonella</taxon>
    </lineage>
</organism>
<keyword evidence="3" id="KW-1185">Reference proteome</keyword>
<evidence type="ECO:0000313" key="2">
    <source>
        <dbReference type="EMBL" id="GGD91459.1"/>
    </source>
</evidence>
<evidence type="ECO:0000313" key="3">
    <source>
        <dbReference type="Proteomes" id="UP000619041"/>
    </source>
</evidence>
<name>A0ABQ1S2W2_9SPHN</name>
<gene>
    <name evidence="2" type="ORF">GCM10011515_08910</name>
</gene>
<evidence type="ECO:0000256" key="1">
    <source>
        <dbReference type="SAM" id="MobiDB-lite"/>
    </source>
</evidence>